<dbReference type="InterPro" id="IPR036249">
    <property type="entry name" value="Thioredoxin-like_sf"/>
</dbReference>
<name>A0AAD3TBA5_NEPGR</name>
<dbReference type="Pfam" id="PF00085">
    <property type="entry name" value="Thioredoxin"/>
    <property type="match status" value="1"/>
</dbReference>
<dbReference type="InterPro" id="IPR013766">
    <property type="entry name" value="Thioredoxin_domain"/>
</dbReference>
<dbReference type="PROSITE" id="PS51352">
    <property type="entry name" value="THIOREDOXIN_2"/>
    <property type="match status" value="1"/>
</dbReference>
<dbReference type="PANTHER" id="PTHR10438:SF405">
    <property type="entry name" value="THIOREDOXIN DOMAIN-CONTAINING PROTEIN"/>
    <property type="match status" value="1"/>
</dbReference>
<keyword evidence="3" id="KW-0676">Redox-active center</keyword>
<dbReference type="InterPro" id="IPR050620">
    <property type="entry name" value="Thioredoxin_H-type-like"/>
</dbReference>
<evidence type="ECO:0000256" key="2">
    <source>
        <dbReference type="ARBA" id="ARBA00023157"/>
    </source>
</evidence>
<dbReference type="AlphaFoldDB" id="A0AAD3TBA5"/>
<dbReference type="PANTHER" id="PTHR10438">
    <property type="entry name" value="THIOREDOXIN"/>
    <property type="match status" value="1"/>
</dbReference>
<gene>
    <name evidence="5" type="ORF">Nepgr_027864</name>
</gene>
<dbReference type="Proteomes" id="UP001279734">
    <property type="component" value="Unassembled WGS sequence"/>
</dbReference>
<sequence>MARYCAVRSPFLRSLLRQQHVSPYSFRALSTFASRAKALSSPPPLAPSTPVSTSTTHASSLFSPYRLLPYRKLSSDTDVPSNIVLIRSEEDLNDAFRKAEDESLPAIFYFTAEWCGPCRFLWPSLKNLSKDLSHITIYKIDIDQEDLNRAIEKLNIFSVPTLQFFWKGKKANEIVGADVEKIKNVSFQLYES</sequence>
<evidence type="ECO:0000259" key="4">
    <source>
        <dbReference type="PROSITE" id="PS51352"/>
    </source>
</evidence>
<dbReference type="EMBL" id="BSYO01000030">
    <property type="protein sequence ID" value="GMH26021.1"/>
    <property type="molecule type" value="Genomic_DNA"/>
</dbReference>
<comment type="caution">
    <text evidence="5">The sequence shown here is derived from an EMBL/GenBank/DDBJ whole genome shotgun (WGS) entry which is preliminary data.</text>
</comment>
<keyword evidence="1" id="KW-0813">Transport</keyword>
<dbReference type="SUPFAM" id="SSF52833">
    <property type="entry name" value="Thioredoxin-like"/>
    <property type="match status" value="1"/>
</dbReference>
<keyword evidence="2" id="KW-1015">Disulfide bond</keyword>
<evidence type="ECO:0000256" key="3">
    <source>
        <dbReference type="ARBA" id="ARBA00023284"/>
    </source>
</evidence>
<feature type="domain" description="Thioredoxin" evidence="4">
    <location>
        <begin position="62"/>
        <end position="192"/>
    </location>
</feature>
<accession>A0AAD3TBA5</accession>
<proteinExistence type="predicted"/>
<evidence type="ECO:0000313" key="6">
    <source>
        <dbReference type="Proteomes" id="UP001279734"/>
    </source>
</evidence>
<dbReference type="Gene3D" id="3.40.30.10">
    <property type="entry name" value="Glutaredoxin"/>
    <property type="match status" value="1"/>
</dbReference>
<keyword evidence="6" id="KW-1185">Reference proteome</keyword>
<keyword evidence="1" id="KW-0249">Electron transport</keyword>
<evidence type="ECO:0000313" key="5">
    <source>
        <dbReference type="EMBL" id="GMH26021.1"/>
    </source>
</evidence>
<evidence type="ECO:0000256" key="1">
    <source>
        <dbReference type="ARBA" id="ARBA00022982"/>
    </source>
</evidence>
<dbReference type="CDD" id="cd02947">
    <property type="entry name" value="TRX_family"/>
    <property type="match status" value="1"/>
</dbReference>
<dbReference type="FunFam" id="3.40.30.10:FF:000245">
    <property type="entry name" value="Thioredoxin"/>
    <property type="match status" value="1"/>
</dbReference>
<organism evidence="5 6">
    <name type="scientific">Nepenthes gracilis</name>
    <name type="common">Slender pitcher plant</name>
    <dbReference type="NCBI Taxonomy" id="150966"/>
    <lineage>
        <taxon>Eukaryota</taxon>
        <taxon>Viridiplantae</taxon>
        <taxon>Streptophyta</taxon>
        <taxon>Embryophyta</taxon>
        <taxon>Tracheophyta</taxon>
        <taxon>Spermatophyta</taxon>
        <taxon>Magnoliopsida</taxon>
        <taxon>eudicotyledons</taxon>
        <taxon>Gunneridae</taxon>
        <taxon>Pentapetalae</taxon>
        <taxon>Caryophyllales</taxon>
        <taxon>Nepenthaceae</taxon>
        <taxon>Nepenthes</taxon>
    </lineage>
</organism>
<reference evidence="5" key="1">
    <citation type="submission" date="2023-05" db="EMBL/GenBank/DDBJ databases">
        <title>Nepenthes gracilis genome sequencing.</title>
        <authorList>
            <person name="Fukushima K."/>
        </authorList>
    </citation>
    <scope>NUCLEOTIDE SEQUENCE</scope>
    <source>
        <strain evidence="5">SING2019-196</strain>
    </source>
</reference>
<protein>
    <recommendedName>
        <fullName evidence="4">Thioredoxin domain-containing protein</fullName>
    </recommendedName>
</protein>